<gene>
    <name evidence="4" type="ORF">JYK00_00700</name>
</gene>
<dbReference type="SUPFAM" id="SSF55729">
    <property type="entry name" value="Acyl-CoA N-acyltransferases (Nat)"/>
    <property type="match status" value="1"/>
</dbReference>
<name>A0ABX7S7B6_9BACT</name>
<dbReference type="PANTHER" id="PTHR43420">
    <property type="entry name" value="ACETYLTRANSFERASE"/>
    <property type="match status" value="1"/>
</dbReference>
<dbReference type="Proteomes" id="UP000671862">
    <property type="component" value="Chromosome"/>
</dbReference>
<dbReference type="PANTHER" id="PTHR43420:SF47">
    <property type="entry name" value="N-ACETYLTRANSFERASE DOMAIN-CONTAINING PROTEIN"/>
    <property type="match status" value="1"/>
</dbReference>
<dbReference type="EMBL" id="CP071446">
    <property type="protein sequence ID" value="QTA38099.1"/>
    <property type="molecule type" value="Genomic_DNA"/>
</dbReference>
<dbReference type="PROSITE" id="PS51186">
    <property type="entry name" value="GNAT"/>
    <property type="match status" value="1"/>
</dbReference>
<proteinExistence type="predicted"/>
<evidence type="ECO:0000259" key="3">
    <source>
        <dbReference type="PROSITE" id="PS51186"/>
    </source>
</evidence>
<dbReference type="InterPro" id="IPR050680">
    <property type="entry name" value="YpeA/RimI_acetyltransf"/>
</dbReference>
<evidence type="ECO:0000313" key="5">
    <source>
        <dbReference type="Proteomes" id="UP000671862"/>
    </source>
</evidence>
<dbReference type="InterPro" id="IPR016181">
    <property type="entry name" value="Acyl_CoA_acyltransferase"/>
</dbReference>
<keyword evidence="2" id="KW-0012">Acyltransferase</keyword>
<sequence>MEEKILTLNEFPIVDFVNLVNRIFQDYTVPVNWNVISFQMDARENSISLKDSFVFLKKDTPVGFIVNSIRRERGRIDAMGVVEKERGTGLAVHILAHTINHLKWRGIKNLSLEVIKEDKRAFRFYEKNGFRITRNLHLMVLQPVLEEKLDYNYFKVEPRYVYSQALELEFSGRKPNWQREPITLLLSNGRYNFVRLTTNKINGYLVWGKNSEGNVFIVDIGTKENWDDMVKVSVQYLKKSTNCNLISVTAVPENDPLYNSLLNNGFKVVLTQCEMLKQLQ</sequence>
<reference evidence="4 5" key="1">
    <citation type="submission" date="2021-03" db="EMBL/GenBank/DDBJ databases">
        <title>Thermosipho ferrireducens sp.nov., an anaerobic thermophilic iron-reducing bacterium isolated from a deep-sea hydrothermal sulfide deposits.</title>
        <authorList>
            <person name="Zeng X."/>
            <person name="Chen Y."/>
            <person name="Shao Z."/>
        </authorList>
    </citation>
    <scope>NUCLEOTIDE SEQUENCE [LARGE SCALE GENOMIC DNA]</scope>
    <source>
        <strain evidence="4 5">JL129W03</strain>
    </source>
</reference>
<dbReference type="InterPro" id="IPR000182">
    <property type="entry name" value="GNAT_dom"/>
</dbReference>
<feature type="domain" description="N-acetyltransferase" evidence="3">
    <location>
        <begin position="3"/>
        <end position="151"/>
    </location>
</feature>
<dbReference type="RefSeq" id="WP_207566820.1">
    <property type="nucleotide sequence ID" value="NZ_CP071446.1"/>
</dbReference>
<accession>A0ABX7S7B6</accession>
<organism evidence="4 5">
    <name type="scientific">Thermosipho ferrireducens</name>
    <dbReference type="NCBI Taxonomy" id="2571116"/>
    <lineage>
        <taxon>Bacteria</taxon>
        <taxon>Thermotogati</taxon>
        <taxon>Thermotogota</taxon>
        <taxon>Thermotogae</taxon>
        <taxon>Thermotogales</taxon>
        <taxon>Fervidobacteriaceae</taxon>
        <taxon>Thermosipho</taxon>
    </lineage>
</organism>
<dbReference type="Gene3D" id="3.40.630.30">
    <property type="match status" value="1"/>
</dbReference>
<evidence type="ECO:0000256" key="2">
    <source>
        <dbReference type="ARBA" id="ARBA00023315"/>
    </source>
</evidence>
<keyword evidence="5" id="KW-1185">Reference proteome</keyword>
<evidence type="ECO:0000256" key="1">
    <source>
        <dbReference type="ARBA" id="ARBA00022679"/>
    </source>
</evidence>
<dbReference type="Pfam" id="PF00583">
    <property type="entry name" value="Acetyltransf_1"/>
    <property type="match status" value="1"/>
</dbReference>
<evidence type="ECO:0000313" key="4">
    <source>
        <dbReference type="EMBL" id="QTA38099.1"/>
    </source>
</evidence>
<keyword evidence="1" id="KW-0808">Transferase</keyword>
<protein>
    <submittedName>
        <fullName evidence="4">GNAT family N-acetyltransferase</fullName>
    </submittedName>
</protein>